<name>A0A1G6KNL0_9BACL</name>
<dbReference type="SUPFAM" id="SSF47661">
    <property type="entry name" value="t-snare proteins"/>
    <property type="match status" value="1"/>
</dbReference>
<evidence type="ECO:0000256" key="1">
    <source>
        <dbReference type="SAM" id="Coils"/>
    </source>
</evidence>
<dbReference type="RefSeq" id="WP_091567823.1">
    <property type="nucleotide sequence ID" value="NZ_FMZA01000006.1"/>
</dbReference>
<dbReference type="GO" id="GO:0016192">
    <property type="term" value="P:vesicle-mediated transport"/>
    <property type="evidence" value="ECO:0007669"/>
    <property type="project" value="InterPro"/>
</dbReference>
<dbReference type="NCBIfam" id="TIGR03057">
    <property type="entry name" value="xxxLxxG_by_4"/>
    <property type="match status" value="1"/>
</dbReference>
<gene>
    <name evidence="3" type="ORF">SAMN04488112_10677</name>
</gene>
<evidence type="ECO:0000256" key="2">
    <source>
        <dbReference type="SAM" id="SignalP"/>
    </source>
</evidence>
<accession>A0A1G6KNL0</accession>
<dbReference type="STRING" id="1236220.SAMN04488112_10677"/>
<dbReference type="InterPro" id="IPR023908">
    <property type="entry name" value="xxxLxxG_rpt"/>
</dbReference>
<feature type="signal peptide" evidence="2">
    <location>
        <begin position="1"/>
        <end position="24"/>
    </location>
</feature>
<dbReference type="InterPro" id="IPR010989">
    <property type="entry name" value="SNARE"/>
</dbReference>
<feature type="coiled-coil region" evidence="1">
    <location>
        <begin position="322"/>
        <end position="359"/>
    </location>
</feature>
<proteinExistence type="predicted"/>
<keyword evidence="4" id="KW-1185">Reference proteome</keyword>
<keyword evidence="2" id="KW-0732">Signal</keyword>
<dbReference type="Proteomes" id="UP000199387">
    <property type="component" value="Unassembled WGS sequence"/>
</dbReference>
<dbReference type="OrthoDB" id="9815841at2"/>
<evidence type="ECO:0000313" key="4">
    <source>
        <dbReference type="Proteomes" id="UP000199387"/>
    </source>
</evidence>
<sequence length="601" mass="67353">MRFKRTGAIFTAFLLVIPTHFVSAATQEEKLQSEGSYSEKSEVVYATLEANGDQKEMYVVNNFSIDQPGKIIDYGPYTGVKNLTDLTEMKLNNHQVGFTATEDPFYYQGNLEGRSLPWDIDVSYQLNGETLPPEQLLGKDGKLEIHIDTKAKEKDNPFFKNYMLQISLPLSSEIYQNIQAPDGTIANAGKNKQVTFTVMPEKEESFVVKADVTDLEMESIEITGIPASMSIDTPNSDDMTDDMKSLSDATEAIDEGVDELNKGITELHQGAVSLHGGSQEYKKGINELDQGSAELIEGSKSIDESLEQLSQSIGSHSDQMNVSQLQELQKRLTDMANRLKETENHLADLRDRYTDAYDALDKSIAAIPAYDISDEEIQELKESDADPKIVDELVKTYTAARATKDTYSDVKKNLQAVDPALKDVTSSVHSMRIYIETIADQLDKSLDQTNWDESMKKLQQGLHALSSNYKSFHSGLVDYTDGVARLSKSYGELHGGITDLTNGTQELKTGAHELHDGTSQLAQSTNDLPDQMQTEIDQMIDEYDKSDFDPVSFVSSKNKKVESVQFVIKTESIKKEEDKQDDEQKEEEKKGFWDRFLDLFR</sequence>
<keyword evidence="1" id="KW-0175">Coiled coil</keyword>
<dbReference type="Gene3D" id="1.10.287.950">
    <property type="entry name" value="Methyl-accepting chemotaxis protein"/>
    <property type="match status" value="2"/>
</dbReference>
<dbReference type="AlphaFoldDB" id="A0A1G6KNL0"/>
<organism evidence="3 4">
    <name type="scientific">Melghirimyces thermohalophilus</name>
    <dbReference type="NCBI Taxonomy" id="1236220"/>
    <lineage>
        <taxon>Bacteria</taxon>
        <taxon>Bacillati</taxon>
        <taxon>Bacillota</taxon>
        <taxon>Bacilli</taxon>
        <taxon>Bacillales</taxon>
        <taxon>Thermoactinomycetaceae</taxon>
        <taxon>Melghirimyces</taxon>
    </lineage>
</organism>
<dbReference type="EMBL" id="FMZA01000006">
    <property type="protein sequence ID" value="SDC32553.1"/>
    <property type="molecule type" value="Genomic_DNA"/>
</dbReference>
<evidence type="ECO:0000313" key="3">
    <source>
        <dbReference type="EMBL" id="SDC32553.1"/>
    </source>
</evidence>
<protein>
    <submittedName>
        <fullName evidence="3">X-X-X-Leu-X-X-Gly heptad repeat-containing protein</fullName>
    </submittedName>
</protein>
<feature type="chain" id="PRO_5011735178" evidence="2">
    <location>
        <begin position="25"/>
        <end position="601"/>
    </location>
</feature>
<reference evidence="3 4" key="1">
    <citation type="submission" date="2016-10" db="EMBL/GenBank/DDBJ databases">
        <authorList>
            <person name="de Groot N.N."/>
        </authorList>
    </citation>
    <scope>NUCLEOTIDE SEQUENCE [LARGE SCALE GENOMIC DNA]</scope>
    <source>
        <strain evidence="3 4">DSM 45514</strain>
    </source>
</reference>
<dbReference type="GO" id="GO:0016020">
    <property type="term" value="C:membrane"/>
    <property type="evidence" value="ECO:0007669"/>
    <property type="project" value="InterPro"/>
</dbReference>